<reference evidence="23" key="1">
    <citation type="submission" date="2015-06" db="UniProtKB">
        <authorList>
            <consortium name="EnsemblPlants"/>
        </authorList>
    </citation>
    <scope>IDENTIFICATION</scope>
</reference>
<dbReference type="Pfam" id="PF25487">
    <property type="entry name" value="ETR1_N"/>
    <property type="match status" value="1"/>
</dbReference>
<dbReference type="PROSITE" id="PS50109">
    <property type="entry name" value="HIS_KIN"/>
    <property type="match status" value="1"/>
</dbReference>
<dbReference type="Pfam" id="PF02518">
    <property type="entry name" value="HATPase_c"/>
    <property type="match status" value="1"/>
</dbReference>
<keyword evidence="14" id="KW-0067">ATP-binding</keyword>
<keyword evidence="15 21" id="KW-1133">Transmembrane helix</keyword>
<keyword evidence="16" id="KW-0186">Copper</keyword>
<organism evidence="23">
    <name type="scientific">Aegilops tauschii</name>
    <name type="common">Tausch's goatgrass</name>
    <name type="synonym">Aegilops squarrosa</name>
    <dbReference type="NCBI Taxonomy" id="37682"/>
    <lineage>
        <taxon>Eukaryota</taxon>
        <taxon>Viridiplantae</taxon>
        <taxon>Streptophyta</taxon>
        <taxon>Embryophyta</taxon>
        <taxon>Tracheophyta</taxon>
        <taxon>Spermatophyta</taxon>
        <taxon>Magnoliopsida</taxon>
        <taxon>Liliopsida</taxon>
        <taxon>Poales</taxon>
        <taxon>Poaceae</taxon>
        <taxon>BOP clade</taxon>
        <taxon>Pooideae</taxon>
        <taxon>Triticodae</taxon>
        <taxon>Triticeae</taxon>
        <taxon>Triticinae</taxon>
        <taxon>Aegilops</taxon>
    </lineage>
</organism>
<dbReference type="InterPro" id="IPR058544">
    <property type="entry name" value="ETR1_N"/>
</dbReference>
<evidence type="ECO:0000256" key="5">
    <source>
        <dbReference type="ARBA" id="ARBA00012438"/>
    </source>
</evidence>
<dbReference type="GO" id="GO:0005789">
    <property type="term" value="C:endoplasmic reticulum membrane"/>
    <property type="evidence" value="ECO:0007669"/>
    <property type="project" value="UniProtKB-SubCell"/>
</dbReference>
<name>R7WBG5_AEGTA</name>
<dbReference type="PANTHER" id="PTHR24423">
    <property type="entry name" value="TWO-COMPONENT SENSOR HISTIDINE KINASE"/>
    <property type="match status" value="1"/>
</dbReference>
<evidence type="ECO:0000256" key="21">
    <source>
        <dbReference type="SAM" id="Phobius"/>
    </source>
</evidence>
<keyword evidence="12" id="KW-0418">Kinase</keyword>
<comment type="subcellular location">
    <subcellularLocation>
        <location evidence="3">Endoplasmic reticulum membrane</location>
        <topology evidence="3">Multi-pass membrane protein</topology>
    </subcellularLocation>
</comment>
<dbReference type="GO" id="GO:0010105">
    <property type="term" value="P:negative regulation of ethylene-activated signaling pathway"/>
    <property type="evidence" value="ECO:0007669"/>
    <property type="project" value="UniProtKB-ARBA"/>
</dbReference>
<evidence type="ECO:0000256" key="13">
    <source>
        <dbReference type="ARBA" id="ARBA00022824"/>
    </source>
</evidence>
<dbReference type="EnsemblPlants" id="EMT19113">
    <property type="protein sequence ID" value="EMT19113"/>
    <property type="gene ID" value="F775_05133"/>
</dbReference>
<dbReference type="PRINTS" id="PR00344">
    <property type="entry name" value="BCTRLSENSOR"/>
</dbReference>
<comment type="cofactor">
    <cofactor evidence="2">
        <name>Cu cation</name>
        <dbReference type="ChEBI" id="CHEBI:23378"/>
    </cofactor>
</comment>
<dbReference type="InterPro" id="IPR005467">
    <property type="entry name" value="His_kinase_dom"/>
</dbReference>
<feature type="region of interest" description="Disordered" evidence="20">
    <location>
        <begin position="36"/>
        <end position="61"/>
    </location>
</feature>
<dbReference type="FunFam" id="3.30.565.10:FF:000030">
    <property type="entry name" value="Ethylene receptor 1"/>
    <property type="match status" value="1"/>
</dbReference>
<dbReference type="SUPFAM" id="SSF55781">
    <property type="entry name" value="GAF domain-like"/>
    <property type="match status" value="1"/>
</dbReference>
<keyword evidence="19" id="KW-1015">Disulfide bond</keyword>
<evidence type="ECO:0000256" key="15">
    <source>
        <dbReference type="ARBA" id="ARBA00022989"/>
    </source>
</evidence>
<keyword evidence="9" id="KW-0479">Metal-binding</keyword>
<evidence type="ECO:0000256" key="1">
    <source>
        <dbReference type="ARBA" id="ARBA00000085"/>
    </source>
</evidence>
<dbReference type="InterPro" id="IPR004358">
    <property type="entry name" value="Sig_transdc_His_kin-like_C"/>
</dbReference>
<dbReference type="InterPro" id="IPR003018">
    <property type="entry name" value="GAF"/>
</dbReference>
<evidence type="ECO:0000256" key="19">
    <source>
        <dbReference type="ARBA" id="ARBA00023157"/>
    </source>
</evidence>
<dbReference type="PANTHER" id="PTHR24423:SF619">
    <property type="entry name" value="HISTIDINE KINASE DOMAIN-CONTAINING PROTEIN"/>
    <property type="match status" value="1"/>
</dbReference>
<keyword evidence="11" id="KW-0936">Ethylene signaling pathway</keyword>
<dbReference type="SMART" id="SM00387">
    <property type="entry name" value="HATPase_c"/>
    <property type="match status" value="1"/>
</dbReference>
<dbReference type="AlphaFoldDB" id="R7WBG5"/>
<feature type="domain" description="Histidine kinase" evidence="22">
    <location>
        <begin position="382"/>
        <end position="619"/>
    </location>
</feature>
<evidence type="ECO:0000256" key="17">
    <source>
        <dbReference type="ARBA" id="ARBA00023012"/>
    </source>
</evidence>
<dbReference type="GO" id="GO:0038199">
    <property type="term" value="F:ethylene receptor activity"/>
    <property type="evidence" value="ECO:0007669"/>
    <property type="project" value="TreeGrafter"/>
</dbReference>
<dbReference type="GO" id="GO:0051740">
    <property type="term" value="F:ethylene binding"/>
    <property type="evidence" value="ECO:0007669"/>
    <property type="project" value="UniProtKB-ARBA"/>
</dbReference>
<dbReference type="SMART" id="SM00388">
    <property type="entry name" value="HisKA"/>
    <property type="match status" value="1"/>
</dbReference>
<dbReference type="GO" id="GO:0005524">
    <property type="term" value="F:ATP binding"/>
    <property type="evidence" value="ECO:0007669"/>
    <property type="project" value="UniProtKB-KW"/>
</dbReference>
<keyword evidence="17" id="KW-0902">Two-component regulatory system</keyword>
<dbReference type="SUPFAM" id="SSF55874">
    <property type="entry name" value="ATPase domain of HSP90 chaperone/DNA topoisomerase II/histidine kinase"/>
    <property type="match status" value="1"/>
</dbReference>
<evidence type="ECO:0000256" key="9">
    <source>
        <dbReference type="ARBA" id="ARBA00022723"/>
    </source>
</evidence>
<evidence type="ECO:0000259" key="22">
    <source>
        <dbReference type="PROSITE" id="PS50109"/>
    </source>
</evidence>
<keyword evidence="6" id="KW-0597">Phosphoprotein</keyword>
<evidence type="ECO:0000256" key="3">
    <source>
        <dbReference type="ARBA" id="ARBA00004477"/>
    </source>
</evidence>
<comment type="catalytic activity">
    <reaction evidence="1">
        <text>ATP + protein L-histidine = ADP + protein N-phospho-L-histidine.</text>
        <dbReference type="EC" id="2.7.13.3"/>
    </reaction>
</comment>
<feature type="transmembrane region" description="Helical" evidence="21">
    <location>
        <begin position="127"/>
        <end position="148"/>
    </location>
</feature>
<keyword evidence="8 21" id="KW-0812">Transmembrane</keyword>
<dbReference type="SUPFAM" id="SSF47384">
    <property type="entry name" value="Homodimeric domain of signal transducing histidine kinase"/>
    <property type="match status" value="1"/>
</dbReference>
<dbReference type="GO" id="GO:0000155">
    <property type="term" value="F:phosphorelay sensor kinase activity"/>
    <property type="evidence" value="ECO:0007669"/>
    <property type="project" value="InterPro"/>
</dbReference>
<evidence type="ECO:0000313" key="23">
    <source>
        <dbReference type="EnsemblPlants" id="EMT19113"/>
    </source>
</evidence>
<dbReference type="Gene3D" id="3.30.565.10">
    <property type="entry name" value="Histidine kinase-like ATPase, C-terminal domain"/>
    <property type="match status" value="1"/>
</dbReference>
<keyword evidence="7" id="KW-0808">Transferase</keyword>
<evidence type="ECO:0000256" key="2">
    <source>
        <dbReference type="ARBA" id="ARBA00001935"/>
    </source>
</evidence>
<dbReference type="Pfam" id="PF01590">
    <property type="entry name" value="GAF"/>
    <property type="match status" value="1"/>
</dbReference>
<feature type="compositionally biased region" description="Polar residues" evidence="20">
    <location>
        <begin position="40"/>
        <end position="54"/>
    </location>
</feature>
<keyword evidence="13" id="KW-0256">Endoplasmic reticulum</keyword>
<dbReference type="Gene3D" id="1.10.287.130">
    <property type="match status" value="1"/>
</dbReference>
<evidence type="ECO:0000256" key="11">
    <source>
        <dbReference type="ARBA" id="ARBA00022745"/>
    </source>
</evidence>
<evidence type="ECO:0000256" key="16">
    <source>
        <dbReference type="ARBA" id="ARBA00023008"/>
    </source>
</evidence>
<sequence length="631" mass="69974">MAVRDLLLLALCLPRSGNKPPSSRARFLLRSPCPAKLSSPRLSSQSPYLGTNAGQDDDNDSLARHQATRLTTKMEGCDCIEPFWPTDELLIKYQYISDFFIALAYFSIPLELIYFVKKSSFFPYRWVLIQFGAFIVLCGATHLINLWTFTMHTKTVAIVMTVAKVSTAVVSCATALMLVHIIPDLLSVKTRELFLKKKADELDREMGLIRTQEETGRHVRMLTHEIRSTLDRHTILKTTLINLPVVNQVFSSNRAIIVPHTSPLARIRPVQGRYVPPEVAAVRVPLLHLSNFQINDWPELSAKSYAIMVLMLPSDSARKWHVHELELVEVVADQVAVALSHAAILEESMRARDLLMDQNVALDLARREAEMAIRARNDFLAVMNHEMRTPMNAIIALSSLLLETELTPEQRLMVETVLKSSNLLATLINDVLDLSKLEDGSFKLDISAFNLHAVFKEVMSFVKPIAAIKKLSVSVMLSPDLPLSAIGDEKRLMQTILNVCGNAVKFTKEGHISLVASVVKSDALREFRSTDFHPVATDGHFYVKVQVKDTGCGISSQDLSHVFTKFAHTQSGGNQGYNGSGLGLAICKRFVSLMGGHIWLESDGAGKGCTATFVVKLGACDAYQQPAVPLV</sequence>
<dbReference type="InterPro" id="IPR036890">
    <property type="entry name" value="HATPase_C_sf"/>
</dbReference>
<dbReference type="FunFam" id="1.10.287.130:FF:000004">
    <property type="entry name" value="Ethylene receptor 1"/>
    <property type="match status" value="1"/>
</dbReference>
<evidence type="ECO:0000256" key="7">
    <source>
        <dbReference type="ARBA" id="ARBA00022679"/>
    </source>
</evidence>
<evidence type="ECO:0000256" key="8">
    <source>
        <dbReference type="ARBA" id="ARBA00022692"/>
    </source>
</evidence>
<feature type="transmembrane region" description="Helical" evidence="21">
    <location>
        <begin position="93"/>
        <end position="115"/>
    </location>
</feature>
<keyword evidence="10" id="KW-0547">Nucleotide-binding</keyword>
<accession>R7WBG5</accession>
<dbReference type="EC" id="2.7.13.3" evidence="5"/>
<dbReference type="CDD" id="cd00082">
    <property type="entry name" value="HisKA"/>
    <property type="match status" value="1"/>
</dbReference>
<evidence type="ECO:0000256" key="6">
    <source>
        <dbReference type="ARBA" id="ARBA00022553"/>
    </source>
</evidence>
<dbReference type="SMART" id="SM00065">
    <property type="entry name" value="GAF"/>
    <property type="match status" value="1"/>
</dbReference>
<comment type="similarity">
    <text evidence="4">Belongs to the ethylene receptor family.</text>
</comment>
<dbReference type="Pfam" id="PF00512">
    <property type="entry name" value="HisKA"/>
    <property type="match status" value="1"/>
</dbReference>
<dbReference type="InterPro" id="IPR003594">
    <property type="entry name" value="HATPase_dom"/>
</dbReference>
<dbReference type="GO" id="GO:0046872">
    <property type="term" value="F:metal ion binding"/>
    <property type="evidence" value="ECO:0007669"/>
    <property type="project" value="UniProtKB-KW"/>
</dbReference>
<keyword evidence="18 21" id="KW-0472">Membrane</keyword>
<evidence type="ECO:0000256" key="4">
    <source>
        <dbReference type="ARBA" id="ARBA00009842"/>
    </source>
</evidence>
<dbReference type="InterPro" id="IPR036097">
    <property type="entry name" value="HisK_dim/P_sf"/>
</dbReference>
<evidence type="ECO:0000256" key="20">
    <source>
        <dbReference type="SAM" id="MobiDB-lite"/>
    </source>
</evidence>
<proteinExistence type="inferred from homology"/>
<evidence type="ECO:0000256" key="12">
    <source>
        <dbReference type="ARBA" id="ARBA00022777"/>
    </source>
</evidence>
<protein>
    <recommendedName>
        <fullName evidence="5">histidine kinase</fullName>
        <ecNumber evidence="5">2.7.13.3</ecNumber>
    </recommendedName>
</protein>
<evidence type="ECO:0000256" key="18">
    <source>
        <dbReference type="ARBA" id="ARBA00023136"/>
    </source>
</evidence>
<evidence type="ECO:0000256" key="14">
    <source>
        <dbReference type="ARBA" id="ARBA00022840"/>
    </source>
</evidence>
<dbReference type="InterPro" id="IPR003661">
    <property type="entry name" value="HisK_dim/P_dom"/>
</dbReference>
<evidence type="ECO:0000256" key="10">
    <source>
        <dbReference type="ARBA" id="ARBA00022741"/>
    </source>
</evidence>